<dbReference type="EMBL" id="RHHR01000010">
    <property type="protein sequence ID" value="RNB75227.1"/>
    <property type="molecule type" value="Genomic_DNA"/>
</dbReference>
<dbReference type="AlphaFoldDB" id="A0A3M8CIP1"/>
<organism evidence="2 3">
    <name type="scientific">Brevibacillus invocatus</name>
    <dbReference type="NCBI Taxonomy" id="173959"/>
    <lineage>
        <taxon>Bacteria</taxon>
        <taxon>Bacillati</taxon>
        <taxon>Bacillota</taxon>
        <taxon>Bacilli</taxon>
        <taxon>Bacillales</taxon>
        <taxon>Paenibacillaceae</taxon>
        <taxon>Brevibacillus</taxon>
    </lineage>
</organism>
<proteinExistence type="predicted"/>
<dbReference type="Pfam" id="PF13452">
    <property type="entry name" value="FAS1_DH_region"/>
    <property type="match status" value="1"/>
</dbReference>
<gene>
    <name evidence="2" type="ORF">EDM52_06440</name>
</gene>
<comment type="caution">
    <text evidence="2">The sequence shown here is derived from an EMBL/GenBank/DDBJ whole genome shotgun (WGS) entry which is preliminary data.</text>
</comment>
<dbReference type="OrthoDB" id="160199at2"/>
<sequence length="125" mass="13783">MIEQKIGRKTASSTFTVELGKVKEFALALGDSHPDYQTGDAIPPTFATVIDFWSGESSMASLLELNMEKVLHGGQEFEYLGKIRPGDVITASGEVENAYSKAGMNFYIVRKTYQNQQGKTVLISR</sequence>
<dbReference type="CDD" id="cd03441">
    <property type="entry name" value="R_hydratase_like"/>
    <property type="match status" value="1"/>
</dbReference>
<evidence type="ECO:0000259" key="1">
    <source>
        <dbReference type="Pfam" id="PF13452"/>
    </source>
</evidence>
<accession>A0A3M8CIP1</accession>
<dbReference type="Gene3D" id="3.10.129.10">
    <property type="entry name" value="Hotdog Thioesterase"/>
    <property type="match status" value="1"/>
</dbReference>
<feature type="domain" description="FAS1-like dehydratase" evidence="1">
    <location>
        <begin position="5"/>
        <end position="122"/>
    </location>
</feature>
<protein>
    <submittedName>
        <fullName evidence="2">MaoC family dehydratase</fullName>
    </submittedName>
</protein>
<evidence type="ECO:0000313" key="2">
    <source>
        <dbReference type="EMBL" id="RNB75227.1"/>
    </source>
</evidence>
<dbReference type="InterPro" id="IPR039569">
    <property type="entry name" value="FAS1-like_DH_region"/>
</dbReference>
<dbReference type="Proteomes" id="UP000282028">
    <property type="component" value="Unassembled WGS sequence"/>
</dbReference>
<dbReference type="SUPFAM" id="SSF54637">
    <property type="entry name" value="Thioesterase/thiol ester dehydrase-isomerase"/>
    <property type="match status" value="1"/>
</dbReference>
<reference evidence="2 3" key="1">
    <citation type="submission" date="2018-10" db="EMBL/GenBank/DDBJ databases">
        <title>Phylogenomics of Brevibacillus.</title>
        <authorList>
            <person name="Dunlap C."/>
        </authorList>
    </citation>
    <scope>NUCLEOTIDE SEQUENCE [LARGE SCALE GENOMIC DNA]</scope>
    <source>
        <strain evidence="2 3">JCM 12215</strain>
    </source>
</reference>
<evidence type="ECO:0000313" key="3">
    <source>
        <dbReference type="Proteomes" id="UP000282028"/>
    </source>
</evidence>
<dbReference type="RefSeq" id="WP_122908212.1">
    <property type="nucleotide sequence ID" value="NZ_CBCSBE010000001.1"/>
</dbReference>
<name>A0A3M8CIP1_9BACL</name>
<dbReference type="InterPro" id="IPR029069">
    <property type="entry name" value="HotDog_dom_sf"/>
</dbReference>
<keyword evidence="3" id="KW-1185">Reference proteome</keyword>